<keyword evidence="2" id="KW-1185">Reference proteome</keyword>
<sequence length="27" mass="3017">MISRRVTILSVCATSSLLTPFLNQHDL</sequence>
<dbReference type="EMBL" id="CASHTH010000452">
    <property type="protein sequence ID" value="CAI8001765.1"/>
    <property type="molecule type" value="Genomic_DNA"/>
</dbReference>
<evidence type="ECO:0000313" key="1">
    <source>
        <dbReference type="EMBL" id="CAI8001765.1"/>
    </source>
</evidence>
<dbReference type="Proteomes" id="UP001174909">
    <property type="component" value="Unassembled WGS sequence"/>
</dbReference>
<comment type="caution">
    <text evidence="1">The sequence shown here is derived from an EMBL/GenBank/DDBJ whole genome shotgun (WGS) entry which is preliminary data.</text>
</comment>
<dbReference type="AlphaFoldDB" id="A0AA35R2X6"/>
<evidence type="ECO:0000313" key="2">
    <source>
        <dbReference type="Proteomes" id="UP001174909"/>
    </source>
</evidence>
<organism evidence="1 2">
    <name type="scientific">Geodia barretti</name>
    <name type="common">Barrett's horny sponge</name>
    <dbReference type="NCBI Taxonomy" id="519541"/>
    <lineage>
        <taxon>Eukaryota</taxon>
        <taxon>Metazoa</taxon>
        <taxon>Porifera</taxon>
        <taxon>Demospongiae</taxon>
        <taxon>Heteroscleromorpha</taxon>
        <taxon>Tetractinellida</taxon>
        <taxon>Astrophorina</taxon>
        <taxon>Geodiidae</taxon>
        <taxon>Geodia</taxon>
    </lineage>
</organism>
<proteinExistence type="predicted"/>
<gene>
    <name evidence="1" type="ORF">GBAR_LOCUS3259</name>
</gene>
<name>A0AA35R2X6_GEOBA</name>
<accession>A0AA35R2X6</accession>
<protein>
    <submittedName>
        <fullName evidence="1">Uncharacterized protein</fullName>
    </submittedName>
</protein>
<reference evidence="1" key="1">
    <citation type="submission" date="2023-03" db="EMBL/GenBank/DDBJ databases">
        <authorList>
            <person name="Steffen K."/>
            <person name="Cardenas P."/>
        </authorList>
    </citation>
    <scope>NUCLEOTIDE SEQUENCE</scope>
</reference>